<dbReference type="EMBL" id="LRPM01000077">
    <property type="protein sequence ID" value="KWZ76580.1"/>
    <property type="molecule type" value="Genomic_DNA"/>
</dbReference>
<comment type="caution">
    <text evidence="2">The sequence shown here is derived from an EMBL/GenBank/DDBJ whole genome shotgun (WGS) entry which is preliminary data.</text>
</comment>
<dbReference type="InterPro" id="IPR041578">
    <property type="entry name" value="PIN_8"/>
</dbReference>
<gene>
    <name evidence="2" type="ORF">HMPREF3200_01779</name>
</gene>
<proteinExistence type="predicted"/>
<dbReference type="Pfam" id="PF18476">
    <property type="entry name" value="PIN_8"/>
    <property type="match status" value="1"/>
</dbReference>
<dbReference type="AlphaFoldDB" id="A0A133KAM9"/>
<dbReference type="RefSeq" id="WP_001105422.1">
    <property type="nucleotide sequence ID" value="NZ_KQ955292.1"/>
</dbReference>
<organism evidence="2 3">
    <name type="scientific">Anaerococcus tetradius</name>
    <dbReference type="NCBI Taxonomy" id="33036"/>
    <lineage>
        <taxon>Bacteria</taxon>
        <taxon>Bacillati</taxon>
        <taxon>Bacillota</taxon>
        <taxon>Tissierellia</taxon>
        <taxon>Tissierellales</taxon>
        <taxon>Peptoniphilaceae</taxon>
        <taxon>Anaerococcus</taxon>
    </lineage>
</organism>
<dbReference type="STRING" id="33036.HMPREF3200_01779"/>
<protein>
    <recommendedName>
        <fullName evidence="1">PIN like domain-containing protein</fullName>
    </recommendedName>
</protein>
<name>A0A133KAM9_9FIRM</name>
<evidence type="ECO:0000313" key="2">
    <source>
        <dbReference type="EMBL" id="KWZ76580.1"/>
    </source>
</evidence>
<reference evidence="3" key="1">
    <citation type="submission" date="2016-01" db="EMBL/GenBank/DDBJ databases">
        <authorList>
            <person name="Mitreva M."/>
            <person name="Pepin K.H."/>
            <person name="Mihindukulasuriya K.A."/>
            <person name="Fulton R."/>
            <person name="Fronick C."/>
            <person name="O'Laughlin M."/>
            <person name="Miner T."/>
            <person name="Herter B."/>
            <person name="Rosa B.A."/>
            <person name="Cordes M."/>
            <person name="Tomlinson C."/>
            <person name="Wollam A."/>
            <person name="Palsikar V.B."/>
            <person name="Mardis E.R."/>
            <person name="Wilson R.K."/>
        </authorList>
    </citation>
    <scope>NUCLEOTIDE SEQUENCE [LARGE SCALE GENOMIC DNA]</scope>
    <source>
        <strain evidence="3">MJR8151</strain>
    </source>
</reference>
<dbReference type="Proteomes" id="UP000070383">
    <property type="component" value="Unassembled WGS sequence"/>
</dbReference>
<evidence type="ECO:0000259" key="1">
    <source>
        <dbReference type="Pfam" id="PF18476"/>
    </source>
</evidence>
<dbReference type="PATRIC" id="fig|33036.3.peg.1768"/>
<keyword evidence="3" id="KW-1185">Reference proteome</keyword>
<accession>A0A133KAM9</accession>
<dbReference type="OrthoDB" id="9182727at2"/>
<sequence length="489" mass="58051">MNYEKFKKIINRKTSIIVLDTNVILDLARYSLYSSKNILEIFKECKDLIWIPNQVYKEFNKNKYSVFGQLKKKYQNFEKDLLRVIERSQKNLESVLIKSSKYNYFGRKNLENDLNNKLVELKQIIKSYKNSVGIEYDEITTDSPEIIKDIDNLISYLEKNNRIGNRIRFSEQLKIIREGELRYKYKIPPGYEDINKDGVEKFGDLFVWKEILDLPVEKSVKDIIFITNDIKEDWWSKDSQDNLVVHDKLLSEFKEKNPNVNIEFLTTGMFQNFASKVYDRYDFNVYVDLNRKDVSYVERVKQDISNDIVDSIYNNNYYYLESYVIGSEGIEELDINNCEFNEILDTYEEFTDEIVSITYELEYLINLSCVSFDYWGRDDDTKEVIQSPPIEQEFSGSVIVNVTRLINKDDIEEDSFYINNDKEYTDIEIIEIQIDQDSINKNEEDYDDSYLEEENYNNDYAFICSKCGKGFKDRREDVGGICRDCSFND</sequence>
<feature type="domain" description="PIN like" evidence="1">
    <location>
        <begin position="16"/>
        <end position="244"/>
    </location>
</feature>
<evidence type="ECO:0000313" key="3">
    <source>
        <dbReference type="Proteomes" id="UP000070383"/>
    </source>
</evidence>